<feature type="region of interest" description="Disordered" evidence="1">
    <location>
        <begin position="1"/>
        <end position="20"/>
    </location>
</feature>
<evidence type="ECO:0000313" key="5">
    <source>
        <dbReference type="Proteomes" id="UP001165060"/>
    </source>
</evidence>
<feature type="transmembrane region" description="Helical" evidence="2">
    <location>
        <begin position="149"/>
        <end position="172"/>
    </location>
</feature>
<evidence type="ECO:0000256" key="2">
    <source>
        <dbReference type="SAM" id="Phobius"/>
    </source>
</evidence>
<dbReference type="PANTHER" id="PTHR19353:SF82">
    <property type="entry name" value="CYTOCHROME B5 HEME-BINDING DOMAIN-CONTAINING PROTEIN"/>
    <property type="match status" value="1"/>
</dbReference>
<comment type="caution">
    <text evidence="4">The sequence shown here is derived from an EMBL/GenBank/DDBJ whole genome shotgun (WGS) entry which is preliminary data.</text>
</comment>
<keyword evidence="2" id="KW-1133">Transmembrane helix</keyword>
<dbReference type="Pfam" id="PF00173">
    <property type="entry name" value="Cyt-b5"/>
    <property type="match status" value="1"/>
</dbReference>
<dbReference type="InterPro" id="IPR036400">
    <property type="entry name" value="Cyt_B5-like_heme/steroid_sf"/>
</dbReference>
<keyword evidence="2" id="KW-0812">Transmembrane</keyword>
<dbReference type="Pfam" id="PF00487">
    <property type="entry name" value="FA_desaturase"/>
    <property type="match status" value="1"/>
</dbReference>
<feature type="transmembrane region" description="Helical" evidence="2">
    <location>
        <begin position="71"/>
        <end position="95"/>
    </location>
</feature>
<dbReference type="InterPro" id="IPR005804">
    <property type="entry name" value="FA_desaturase_dom"/>
</dbReference>
<keyword evidence="5" id="KW-1185">Reference proteome</keyword>
<dbReference type="InterPro" id="IPR001199">
    <property type="entry name" value="Cyt_B5-like_heme/steroid-bd"/>
</dbReference>
<feature type="transmembrane region" description="Helical" evidence="2">
    <location>
        <begin position="602"/>
        <end position="621"/>
    </location>
</feature>
<feature type="transmembrane region" description="Helical" evidence="2">
    <location>
        <begin position="370"/>
        <end position="394"/>
    </location>
</feature>
<dbReference type="CDD" id="cd03506">
    <property type="entry name" value="Delta6-FADS-like"/>
    <property type="match status" value="1"/>
</dbReference>
<dbReference type="Gene3D" id="3.10.120.10">
    <property type="entry name" value="Cytochrome b5-like heme/steroid binding domain"/>
    <property type="match status" value="1"/>
</dbReference>
<feature type="transmembrane region" description="Helical" evidence="2">
    <location>
        <begin position="223"/>
        <end position="241"/>
    </location>
</feature>
<gene>
    <name evidence="4" type="ORF">TeGR_g13807</name>
</gene>
<dbReference type="SUPFAM" id="SSF55856">
    <property type="entry name" value="Cytochrome b5-like heme/steroid binding domain"/>
    <property type="match status" value="1"/>
</dbReference>
<dbReference type="PROSITE" id="PS50255">
    <property type="entry name" value="CYTOCHROME_B5_2"/>
    <property type="match status" value="1"/>
</dbReference>
<protein>
    <recommendedName>
        <fullName evidence="3">Cytochrome b5 heme-binding domain-containing protein</fullName>
    </recommendedName>
</protein>
<name>A0ABQ6MCG4_9STRA</name>
<feature type="transmembrane region" description="Helical" evidence="2">
    <location>
        <begin position="192"/>
        <end position="211"/>
    </location>
</feature>
<dbReference type="SMART" id="SM01117">
    <property type="entry name" value="Cyt-b5"/>
    <property type="match status" value="1"/>
</dbReference>
<accession>A0ABQ6MCG4</accession>
<evidence type="ECO:0000259" key="3">
    <source>
        <dbReference type="PROSITE" id="PS50255"/>
    </source>
</evidence>
<organism evidence="4 5">
    <name type="scientific">Tetraparma gracilis</name>
    <dbReference type="NCBI Taxonomy" id="2962635"/>
    <lineage>
        <taxon>Eukaryota</taxon>
        <taxon>Sar</taxon>
        <taxon>Stramenopiles</taxon>
        <taxon>Ochrophyta</taxon>
        <taxon>Bolidophyceae</taxon>
        <taxon>Parmales</taxon>
        <taxon>Triparmaceae</taxon>
        <taxon>Tetraparma</taxon>
    </lineage>
</organism>
<dbReference type="InterPro" id="IPR012171">
    <property type="entry name" value="Fatty_acid_desaturase"/>
</dbReference>
<sequence>MSSAFPTPSGPPRKLSSSTPYQASLRGTMFALGAICSTLVFALGSLSGPVCFFWCSNRPAVLVSTSPAEDLAATFMISALFLFAGLSFLGFAMVLQHKKSTAHLGTILVARHTNFVENWEKETLRSSTELTLWIFTIHTVFTVTSRFDLALVVGTLVGCVAVFIGEYASVLSRSLSIELRKALGETQDASDSLASSSTVMVIVYGYSALSFMATKITDVHKCIALALLGGCSLLLAARLIHAWPPTRACGRIIEERMYNASANWRLHPTRSAAELSMFLGVLMGHFARHKDPISALQTSTISGIIVCLGGEFSAHVMSTGVFAKWNSSANGIPDATTAVLPTIFVVYAILVTSHYMFADVPSYFSREIGVAQQILMACFAAVLYLVIARVFLAIPFTRKFGEVFLDRVVSALHNWEVHPVRSAVEVGATNTAGWVVWYASGNVPLTVAASVAFAAAIVRMNEQNDFRYDLDTSKAAAVATKPAPPVAKPRRNAMEKFSSAEVAKHNTEEDMYLVIDNEVYDVTTFAPTHPGGTIIYKYMGKDASDQFAAFHRPKVRSYLRRYKIGSLREEDHPVVSPATADYRKLREMLWSDKFFRPDHKFYAIKHAVFLALIAGAALVAGSGSRFGFYTKTIVGGCLLGIGLQQAAFLAHDAAHHGIIEPPKKGCINWLAWMLGSVVFGISTNMWNEEHSMHHAITIRPREDPQFDYLPLWLISEKEMHVTKRDGPDGYKLNPFIKALVRIQHFTFLPLILIVGRVNLHLISVGFELKRLAQGDARNSLVGILGMAIYWSWHVALVSQLDSKQEMIWFSVFSHLSAGILHIQLLLSHLNVETLTEEEEDKVGFFEHQCLTSRNIELPWYEHWFHGGLEYQIEHHLFPQLPRHMLPVVQPYVQEICKKHGVVYRLDGFVEATAGVLGNMRELAFAVVTLDQ</sequence>
<evidence type="ECO:0000313" key="4">
    <source>
        <dbReference type="EMBL" id="GMI23482.1"/>
    </source>
</evidence>
<dbReference type="PANTHER" id="PTHR19353">
    <property type="entry name" value="FATTY ACID DESATURASE 2"/>
    <property type="match status" value="1"/>
</dbReference>
<evidence type="ECO:0000256" key="1">
    <source>
        <dbReference type="SAM" id="MobiDB-lite"/>
    </source>
</evidence>
<keyword evidence="2" id="KW-0472">Membrane</keyword>
<dbReference type="Proteomes" id="UP001165060">
    <property type="component" value="Unassembled WGS sequence"/>
</dbReference>
<dbReference type="EMBL" id="BRYB01001333">
    <property type="protein sequence ID" value="GMI23482.1"/>
    <property type="molecule type" value="Genomic_DNA"/>
</dbReference>
<feature type="transmembrane region" description="Helical" evidence="2">
    <location>
        <begin position="435"/>
        <end position="458"/>
    </location>
</feature>
<proteinExistence type="predicted"/>
<feature type="transmembrane region" description="Helical" evidence="2">
    <location>
        <begin position="338"/>
        <end position="358"/>
    </location>
</feature>
<reference evidence="4 5" key="1">
    <citation type="journal article" date="2023" name="Commun. Biol.">
        <title>Genome analysis of Parmales, the sister group of diatoms, reveals the evolutionary specialization of diatoms from phago-mixotrophs to photoautotrophs.</title>
        <authorList>
            <person name="Ban H."/>
            <person name="Sato S."/>
            <person name="Yoshikawa S."/>
            <person name="Yamada K."/>
            <person name="Nakamura Y."/>
            <person name="Ichinomiya M."/>
            <person name="Sato N."/>
            <person name="Blanc-Mathieu R."/>
            <person name="Endo H."/>
            <person name="Kuwata A."/>
            <person name="Ogata H."/>
        </authorList>
    </citation>
    <scope>NUCLEOTIDE SEQUENCE [LARGE SCALE GENOMIC DNA]</scope>
</reference>
<feature type="transmembrane region" description="Helical" evidence="2">
    <location>
        <begin position="299"/>
        <end position="318"/>
    </location>
</feature>
<feature type="domain" description="Cytochrome b5 heme-binding" evidence="3">
    <location>
        <begin position="494"/>
        <end position="568"/>
    </location>
</feature>